<evidence type="ECO:0000256" key="1">
    <source>
        <dbReference type="ARBA" id="ARBA00001974"/>
    </source>
</evidence>
<dbReference type="PANTHER" id="PTHR10961">
    <property type="entry name" value="PEROXISOMAL SARCOSINE OXIDASE"/>
    <property type="match status" value="1"/>
</dbReference>
<dbReference type="Gene3D" id="3.50.50.60">
    <property type="entry name" value="FAD/NAD(P)-binding domain"/>
    <property type="match status" value="2"/>
</dbReference>
<dbReference type="Proteomes" id="UP000050509">
    <property type="component" value="Unassembled WGS sequence"/>
</dbReference>
<keyword evidence="7" id="KW-1185">Reference proteome</keyword>
<evidence type="ECO:0000256" key="2">
    <source>
        <dbReference type="ARBA" id="ARBA00022630"/>
    </source>
</evidence>
<feature type="non-terminal residue" evidence="6">
    <location>
        <position position="1"/>
    </location>
</feature>
<protein>
    <submittedName>
        <fullName evidence="6">Sarcosine oxidase</fullName>
    </submittedName>
</protein>
<dbReference type="InterPro" id="IPR045170">
    <property type="entry name" value="MTOX"/>
</dbReference>
<reference evidence="6 7" key="1">
    <citation type="submission" date="2015-09" db="EMBL/GenBank/DDBJ databases">
        <title>Draft genome sequence of Kouleothrix aurantiaca JCM 19913.</title>
        <authorList>
            <person name="Hemp J."/>
        </authorList>
    </citation>
    <scope>NUCLEOTIDE SEQUENCE [LARGE SCALE GENOMIC DNA]</scope>
    <source>
        <strain evidence="6 7">COM-B</strain>
    </source>
</reference>
<organism evidence="6 7">
    <name type="scientific">Kouleothrix aurantiaca</name>
    <dbReference type="NCBI Taxonomy" id="186479"/>
    <lineage>
        <taxon>Bacteria</taxon>
        <taxon>Bacillati</taxon>
        <taxon>Chloroflexota</taxon>
        <taxon>Chloroflexia</taxon>
        <taxon>Chloroflexales</taxon>
        <taxon>Roseiflexineae</taxon>
        <taxon>Roseiflexaceae</taxon>
        <taxon>Kouleothrix</taxon>
    </lineage>
</organism>
<evidence type="ECO:0000256" key="4">
    <source>
        <dbReference type="ARBA" id="ARBA00023002"/>
    </source>
</evidence>
<dbReference type="GO" id="GO:0050660">
    <property type="term" value="F:flavin adenine dinucleotide binding"/>
    <property type="evidence" value="ECO:0007669"/>
    <property type="project" value="InterPro"/>
</dbReference>
<dbReference type="InterPro" id="IPR006076">
    <property type="entry name" value="FAD-dep_OxRdtase"/>
</dbReference>
<gene>
    <name evidence="6" type="ORF">SE17_19390</name>
</gene>
<dbReference type="GO" id="GO:0008115">
    <property type="term" value="F:sarcosine oxidase activity"/>
    <property type="evidence" value="ECO:0007669"/>
    <property type="project" value="TreeGrafter"/>
</dbReference>
<dbReference type="SUPFAM" id="SSF54373">
    <property type="entry name" value="FAD-linked reductases, C-terminal domain"/>
    <property type="match status" value="1"/>
</dbReference>
<feature type="domain" description="FAD dependent oxidoreductase" evidence="5">
    <location>
        <begin position="1"/>
        <end position="196"/>
    </location>
</feature>
<keyword evidence="4" id="KW-0560">Oxidoreductase</keyword>
<name>A0A0P9FFC3_9CHLR</name>
<dbReference type="EMBL" id="LJCR01000788">
    <property type="protein sequence ID" value="KPV51756.1"/>
    <property type="molecule type" value="Genomic_DNA"/>
</dbReference>
<comment type="caution">
    <text evidence="6">The sequence shown here is derived from an EMBL/GenBank/DDBJ whole genome shotgun (WGS) entry which is preliminary data.</text>
</comment>
<dbReference type="PANTHER" id="PTHR10961:SF7">
    <property type="entry name" value="FAD DEPENDENT OXIDOREDUCTASE DOMAIN-CONTAINING PROTEIN"/>
    <property type="match status" value="1"/>
</dbReference>
<evidence type="ECO:0000256" key="3">
    <source>
        <dbReference type="ARBA" id="ARBA00022827"/>
    </source>
</evidence>
<evidence type="ECO:0000259" key="5">
    <source>
        <dbReference type="Pfam" id="PF01266"/>
    </source>
</evidence>
<evidence type="ECO:0000313" key="7">
    <source>
        <dbReference type="Proteomes" id="UP000050509"/>
    </source>
</evidence>
<keyword evidence="2" id="KW-0285">Flavoprotein</keyword>
<evidence type="ECO:0000313" key="6">
    <source>
        <dbReference type="EMBL" id="KPV51756.1"/>
    </source>
</evidence>
<dbReference type="InterPro" id="IPR036188">
    <property type="entry name" value="FAD/NAD-bd_sf"/>
</dbReference>
<dbReference type="PATRIC" id="fig|186479.3.peg.10174"/>
<keyword evidence="3" id="KW-0274">FAD</keyword>
<dbReference type="Pfam" id="PF01266">
    <property type="entry name" value="DAO"/>
    <property type="match status" value="1"/>
</dbReference>
<comment type="cofactor">
    <cofactor evidence="1">
        <name>FAD</name>
        <dbReference type="ChEBI" id="CHEBI:57692"/>
    </cofactor>
</comment>
<dbReference type="SUPFAM" id="SSF51905">
    <property type="entry name" value="FAD/NAD(P)-binding domain"/>
    <property type="match status" value="1"/>
</dbReference>
<sequence>RGATIRANTPVRAITPVPDGAEVHTDAGTFHARRVVVTSGAWSNQVLREAGISLPLTVTQEQVTYFQPRQLRDFAPERFPIWIWHGGARDCFYGFPIHGEVAIKAGQDVGGDVVTADTRPFEVNPRSRADLQRFMDTYIPGGAGPELYTKTCLYTLTPDRDFIIDTLPEHPQIAVAIGAGHAFQFASLIGQILSQLALEGEAAYPLDTFQLDRPALTDPNFPASFMV</sequence>
<proteinExistence type="predicted"/>
<dbReference type="AlphaFoldDB" id="A0A0P9FFC3"/>
<accession>A0A0P9FFC3</accession>